<organism evidence="1">
    <name type="scientific">Rhizophora mucronata</name>
    <name type="common">Asiatic mangrove</name>
    <dbReference type="NCBI Taxonomy" id="61149"/>
    <lineage>
        <taxon>Eukaryota</taxon>
        <taxon>Viridiplantae</taxon>
        <taxon>Streptophyta</taxon>
        <taxon>Embryophyta</taxon>
        <taxon>Tracheophyta</taxon>
        <taxon>Spermatophyta</taxon>
        <taxon>Magnoliopsida</taxon>
        <taxon>eudicotyledons</taxon>
        <taxon>Gunneridae</taxon>
        <taxon>Pentapetalae</taxon>
        <taxon>rosids</taxon>
        <taxon>fabids</taxon>
        <taxon>Malpighiales</taxon>
        <taxon>Rhizophoraceae</taxon>
        <taxon>Rhizophora</taxon>
    </lineage>
</organism>
<reference evidence="1" key="1">
    <citation type="submission" date="2018-02" db="EMBL/GenBank/DDBJ databases">
        <title>Rhizophora mucronata_Transcriptome.</title>
        <authorList>
            <person name="Meera S.P."/>
            <person name="Sreeshan A."/>
            <person name="Augustine A."/>
        </authorList>
    </citation>
    <scope>NUCLEOTIDE SEQUENCE</scope>
    <source>
        <tissue evidence="1">Leaf</tissue>
    </source>
</reference>
<proteinExistence type="predicted"/>
<dbReference type="EMBL" id="GGEC01066009">
    <property type="protein sequence ID" value="MBX46493.1"/>
    <property type="molecule type" value="Transcribed_RNA"/>
</dbReference>
<dbReference type="AlphaFoldDB" id="A0A2P2NVM1"/>
<name>A0A2P2NVM1_RHIMU</name>
<sequence length="32" mass="3642">MLIRKYGAVYQTTLHTVTLETSFSVFHLTNLG</sequence>
<evidence type="ECO:0000313" key="1">
    <source>
        <dbReference type="EMBL" id="MBX46493.1"/>
    </source>
</evidence>
<accession>A0A2P2NVM1</accession>
<protein>
    <submittedName>
        <fullName evidence="1">Uncharacterized protein</fullName>
    </submittedName>
</protein>